<dbReference type="Gene3D" id="3.40.1410.10">
    <property type="entry name" value="Chorismate lyase-like"/>
    <property type="match status" value="1"/>
</dbReference>
<keyword evidence="3" id="KW-0804">Transcription</keyword>
<dbReference type="InterPro" id="IPR028978">
    <property type="entry name" value="Chorismate_lyase_/UTRA_dom_sf"/>
</dbReference>
<dbReference type="SMART" id="SM00866">
    <property type="entry name" value="UTRA"/>
    <property type="match status" value="1"/>
</dbReference>
<evidence type="ECO:0000256" key="2">
    <source>
        <dbReference type="ARBA" id="ARBA00023125"/>
    </source>
</evidence>
<dbReference type="InterPro" id="IPR050679">
    <property type="entry name" value="Bact_HTH_transcr_reg"/>
</dbReference>
<dbReference type="PRINTS" id="PR00035">
    <property type="entry name" value="HTHGNTR"/>
</dbReference>
<dbReference type="PANTHER" id="PTHR44846:SF1">
    <property type="entry name" value="MANNOSYL-D-GLYCERATE TRANSPORT_METABOLISM SYSTEM REPRESSOR MNGR-RELATED"/>
    <property type="match status" value="1"/>
</dbReference>
<dbReference type="Pfam" id="PF00392">
    <property type="entry name" value="GntR"/>
    <property type="match status" value="1"/>
</dbReference>
<dbReference type="PANTHER" id="PTHR44846">
    <property type="entry name" value="MANNOSYL-D-GLYCERATE TRANSPORT/METABOLISM SYSTEM REPRESSOR MNGR-RELATED"/>
    <property type="match status" value="1"/>
</dbReference>
<reference evidence="5" key="1">
    <citation type="submission" date="2023-01" db="EMBL/GenBank/DDBJ databases">
        <title>Oxazolidinone resistance genes in florfenicol resistant enterococci from beef cattle and veal calves at slaughter.</title>
        <authorList>
            <person name="Biggel M."/>
        </authorList>
    </citation>
    <scope>NUCLEOTIDE SEQUENCE</scope>
    <source>
        <strain evidence="5">K204-1</strain>
    </source>
</reference>
<dbReference type="Proteomes" id="UP001179600">
    <property type="component" value="Chromosome"/>
</dbReference>
<dbReference type="Pfam" id="PF07702">
    <property type="entry name" value="UTRA"/>
    <property type="match status" value="1"/>
</dbReference>
<dbReference type="InterPro" id="IPR011663">
    <property type="entry name" value="UTRA"/>
</dbReference>
<evidence type="ECO:0000313" key="6">
    <source>
        <dbReference type="Proteomes" id="UP001179600"/>
    </source>
</evidence>
<name>A0AAE9XNF8_9ENTE</name>
<accession>A0AAE9XNF8</accession>
<dbReference type="GO" id="GO:0045892">
    <property type="term" value="P:negative regulation of DNA-templated transcription"/>
    <property type="evidence" value="ECO:0007669"/>
    <property type="project" value="TreeGrafter"/>
</dbReference>
<dbReference type="SUPFAM" id="SSF64288">
    <property type="entry name" value="Chorismate lyase-like"/>
    <property type="match status" value="1"/>
</dbReference>
<dbReference type="GO" id="GO:0003677">
    <property type="term" value="F:DNA binding"/>
    <property type="evidence" value="ECO:0007669"/>
    <property type="project" value="UniProtKB-KW"/>
</dbReference>
<dbReference type="GO" id="GO:0003700">
    <property type="term" value="F:DNA-binding transcription factor activity"/>
    <property type="evidence" value="ECO:0007669"/>
    <property type="project" value="InterPro"/>
</dbReference>
<evidence type="ECO:0000259" key="4">
    <source>
        <dbReference type="PROSITE" id="PS50949"/>
    </source>
</evidence>
<organism evidence="5 6">
    <name type="scientific">Vagococcus lutrae</name>
    <dbReference type="NCBI Taxonomy" id="81947"/>
    <lineage>
        <taxon>Bacteria</taxon>
        <taxon>Bacillati</taxon>
        <taxon>Bacillota</taxon>
        <taxon>Bacilli</taxon>
        <taxon>Lactobacillales</taxon>
        <taxon>Enterococcaceae</taxon>
        <taxon>Vagococcus</taxon>
    </lineage>
</organism>
<dbReference type="EMBL" id="CP116507">
    <property type="protein sequence ID" value="WCG23378.1"/>
    <property type="molecule type" value="Genomic_DNA"/>
</dbReference>
<dbReference type="PROSITE" id="PS50949">
    <property type="entry name" value="HTH_GNTR"/>
    <property type="match status" value="1"/>
</dbReference>
<evidence type="ECO:0000256" key="1">
    <source>
        <dbReference type="ARBA" id="ARBA00023015"/>
    </source>
</evidence>
<dbReference type="Gene3D" id="1.10.10.10">
    <property type="entry name" value="Winged helix-like DNA-binding domain superfamily/Winged helix DNA-binding domain"/>
    <property type="match status" value="1"/>
</dbReference>
<gene>
    <name evidence="5" type="ORF">PML95_03815</name>
</gene>
<evidence type="ECO:0000256" key="3">
    <source>
        <dbReference type="ARBA" id="ARBA00023163"/>
    </source>
</evidence>
<dbReference type="SMART" id="SM00345">
    <property type="entry name" value="HTH_GNTR"/>
    <property type="match status" value="1"/>
</dbReference>
<keyword evidence="1" id="KW-0805">Transcription regulation</keyword>
<evidence type="ECO:0000313" key="5">
    <source>
        <dbReference type="EMBL" id="WCG23378.1"/>
    </source>
</evidence>
<keyword evidence="2" id="KW-0238">DNA-binding</keyword>
<feature type="domain" description="HTH gntR-type" evidence="4">
    <location>
        <begin position="5"/>
        <end position="73"/>
    </location>
</feature>
<dbReference type="InterPro" id="IPR036388">
    <property type="entry name" value="WH-like_DNA-bd_sf"/>
</dbReference>
<sequence length="234" mass="27062">MTKRVTLFTEVADELRRRIQTGVYSEQMKLPSDYELADEFGVSRLTIRKAVDQLISEQRLVKHRGKGTYVMRAPKLYSGHYGLTSFTEVGEHLGKDVQTKLLSLKKIKTDQVALDFGEARELFVIQRLRQYNQTAMTVEELWIPVDYLPPTFSEEQATQSLFQLLEQSHVIGYSHQEIAAVNIEAPYHELLNVPLHQAGFKMMSETYSVDGALLLYDCSYYRGDEYRIKQTLQR</sequence>
<dbReference type="InterPro" id="IPR000524">
    <property type="entry name" value="Tscrpt_reg_HTH_GntR"/>
</dbReference>
<dbReference type="InterPro" id="IPR036390">
    <property type="entry name" value="WH_DNA-bd_sf"/>
</dbReference>
<dbReference type="RefSeq" id="WP_248853170.1">
    <property type="nucleotide sequence ID" value="NZ_CP097053.1"/>
</dbReference>
<dbReference type="CDD" id="cd07377">
    <property type="entry name" value="WHTH_GntR"/>
    <property type="match status" value="1"/>
</dbReference>
<dbReference type="SUPFAM" id="SSF46785">
    <property type="entry name" value="Winged helix' DNA-binding domain"/>
    <property type="match status" value="1"/>
</dbReference>
<dbReference type="AlphaFoldDB" id="A0AAE9XNF8"/>
<proteinExistence type="predicted"/>
<protein>
    <submittedName>
        <fullName evidence="5">GntR family transcriptional regulator</fullName>
    </submittedName>
</protein>